<dbReference type="Proteomes" id="UP001562357">
    <property type="component" value="Unassembled WGS sequence"/>
</dbReference>
<feature type="compositionally biased region" description="Basic and acidic residues" evidence="6">
    <location>
        <begin position="379"/>
        <end position="388"/>
    </location>
</feature>
<feature type="compositionally biased region" description="Polar residues" evidence="6">
    <location>
        <begin position="391"/>
        <end position="403"/>
    </location>
</feature>
<dbReference type="InterPro" id="IPR035979">
    <property type="entry name" value="RBD_domain_sf"/>
</dbReference>
<comment type="caution">
    <text evidence="8">The sequence shown here is derived from an EMBL/GenBank/DDBJ whole genome shotgun (WGS) entry which is preliminary data.</text>
</comment>
<feature type="compositionally biased region" description="Basic and acidic residues" evidence="6">
    <location>
        <begin position="244"/>
        <end position="257"/>
    </location>
</feature>
<dbReference type="InterPro" id="IPR012677">
    <property type="entry name" value="Nucleotide-bd_a/b_plait_sf"/>
</dbReference>
<dbReference type="Gene3D" id="3.30.70.330">
    <property type="match status" value="2"/>
</dbReference>
<dbReference type="PANTHER" id="PTHR13112">
    <property type="entry name" value="UPF3 REGULATOR OF NONSENSE TRANSCRIPTS-LIKE PROTEIN"/>
    <property type="match status" value="1"/>
</dbReference>
<feature type="region of interest" description="Disordered" evidence="6">
    <location>
        <begin position="243"/>
        <end position="352"/>
    </location>
</feature>
<evidence type="ECO:0000256" key="2">
    <source>
        <dbReference type="ARBA" id="ARBA00005991"/>
    </source>
</evidence>
<dbReference type="EMBL" id="BAAFGZ010000025">
    <property type="protein sequence ID" value="GAB0132751.1"/>
    <property type="molecule type" value="Genomic_DNA"/>
</dbReference>
<feature type="compositionally biased region" description="Low complexity" evidence="6">
    <location>
        <begin position="304"/>
        <end position="345"/>
    </location>
</feature>
<evidence type="ECO:0000256" key="4">
    <source>
        <dbReference type="ARBA" id="ARBA00023242"/>
    </source>
</evidence>
<keyword evidence="4" id="KW-0539">Nucleus</keyword>
<dbReference type="SMART" id="SM00360">
    <property type="entry name" value="RRM"/>
    <property type="match status" value="1"/>
</dbReference>
<keyword evidence="3" id="KW-0866">Nonsense-mediated mRNA decay</keyword>
<dbReference type="InterPro" id="IPR039722">
    <property type="entry name" value="Upf3"/>
</dbReference>
<protein>
    <recommendedName>
        <fullName evidence="7">RRM domain-containing protein</fullName>
    </recommendedName>
</protein>
<organism evidence="8 9">
    <name type="scientific">Epichloe bromicola</name>
    <dbReference type="NCBI Taxonomy" id="79588"/>
    <lineage>
        <taxon>Eukaryota</taxon>
        <taxon>Fungi</taxon>
        <taxon>Dikarya</taxon>
        <taxon>Ascomycota</taxon>
        <taxon>Pezizomycotina</taxon>
        <taxon>Sordariomycetes</taxon>
        <taxon>Hypocreomycetidae</taxon>
        <taxon>Hypocreales</taxon>
        <taxon>Clavicipitaceae</taxon>
        <taxon>Epichloe</taxon>
    </lineage>
</organism>
<feature type="region of interest" description="Disordered" evidence="6">
    <location>
        <begin position="609"/>
        <end position="676"/>
    </location>
</feature>
<feature type="compositionally biased region" description="Low complexity" evidence="6">
    <location>
        <begin position="502"/>
        <end position="513"/>
    </location>
</feature>
<feature type="domain" description="RRM" evidence="7">
    <location>
        <begin position="537"/>
        <end position="603"/>
    </location>
</feature>
<evidence type="ECO:0000256" key="5">
    <source>
        <dbReference type="PROSITE-ProRule" id="PRU00176"/>
    </source>
</evidence>
<dbReference type="SUPFAM" id="SSF54928">
    <property type="entry name" value="RNA-binding domain, RBD"/>
    <property type="match status" value="2"/>
</dbReference>
<dbReference type="CDD" id="cd12455">
    <property type="entry name" value="RRM_like_Smg4_UPF3"/>
    <property type="match status" value="1"/>
</dbReference>
<feature type="compositionally biased region" description="Basic and acidic residues" evidence="6">
    <location>
        <begin position="271"/>
        <end position="299"/>
    </location>
</feature>
<dbReference type="InterPro" id="IPR000504">
    <property type="entry name" value="RRM_dom"/>
</dbReference>
<gene>
    <name evidence="8" type="primary">g1178</name>
    <name evidence="8" type="ORF">EsDP_00001178</name>
</gene>
<keyword evidence="9" id="KW-1185">Reference proteome</keyword>
<feature type="compositionally biased region" description="Low complexity" evidence="6">
    <location>
        <begin position="456"/>
        <end position="470"/>
    </location>
</feature>
<comment type="subcellular location">
    <subcellularLocation>
        <location evidence="1">Nucleus</location>
    </subcellularLocation>
</comment>
<evidence type="ECO:0000256" key="6">
    <source>
        <dbReference type="SAM" id="MobiDB-lite"/>
    </source>
</evidence>
<proteinExistence type="inferred from homology"/>
<evidence type="ECO:0000256" key="3">
    <source>
        <dbReference type="ARBA" id="ARBA00023161"/>
    </source>
</evidence>
<reference evidence="9" key="1">
    <citation type="submission" date="2024-06" db="EMBL/GenBank/DDBJ databases">
        <title>Draft Genome Sequences of Epichloe bromicola Strains Isolated from Elymus ciliaris.</title>
        <authorList>
            <consortium name="Epichloe bromicola genome sequencing consortium"/>
            <person name="Miura A."/>
            <person name="Imano S."/>
            <person name="Ashida A."/>
            <person name="Sato I."/>
            <person name="Chiba S."/>
            <person name="Tanaka A."/>
            <person name="Camagna M."/>
            <person name="Takemoto D."/>
        </authorList>
    </citation>
    <scope>NUCLEOTIDE SEQUENCE [LARGE SCALE GENOMIC DNA]</scope>
    <source>
        <strain evidence="9">DP</strain>
    </source>
</reference>
<evidence type="ECO:0000313" key="9">
    <source>
        <dbReference type="Proteomes" id="UP001562357"/>
    </source>
</evidence>
<feature type="region of interest" description="Disordered" evidence="6">
    <location>
        <begin position="1"/>
        <end position="91"/>
    </location>
</feature>
<evidence type="ECO:0000259" key="7">
    <source>
        <dbReference type="PROSITE" id="PS50102"/>
    </source>
</evidence>
<dbReference type="PANTHER" id="PTHR13112:SF0">
    <property type="entry name" value="FI21285P1"/>
    <property type="match status" value="1"/>
</dbReference>
<dbReference type="CDD" id="cd00590">
    <property type="entry name" value="RRM_SF"/>
    <property type="match status" value="1"/>
</dbReference>
<sequence>MSAPAPQVLSRKANETSCGTPGQASDQASVRQRAKGTEENSTASKPGKGKGAVDKRGSAKNANEGEAPQTKTPRSKAHNEGEKMVIRRLPPGMTQPEFVTILGSDWEVSKGKVDWLSYIPGKISTDPSKPSRPSRAYLHLMRKDDIMPLSEVVRNSTWEDGKSTFTNPALVGPPVLEFSVYKKIAGTKKRTDARQGTIDQDPEFMAFLEDLANPAPMRESIDVEDPNDTAKVETKVTTTPLVEYLKEKKANKGKDGASGKNSKSGGKGRGGSKDDDTSSKRKGKDSKGDRNDKTPKETVKILTKKAATEQAAEAAKKVASQIATTNATTTATTGAGAGAGASASADVPKSRRAGIAAAARILQRDLGLSPGSAHRRARHDAAKAEADAKGTVSSAKESDTVANVTPPAAVTEKSSAASETPPAKSSKGRPESPATTKSQCGRRNRGGKNADKGKGTAATETATASAQPTAVNPPVILKKKNDSEVTTKATTTETPPSSQVPSSNATSNKNNNKQGPREKGTTKQSQKKPSSVSASATRAFVKHVSASQGVNDASLREALEAFGTITFVDIDKRKGFAYVDFSEHDALAKAVTSSPISIGQASVQVLERKDKKSVAAAPSTTSSKEGSLANGEKEKPSGGRGRRGRGGGKAGHGANSTAAANKEPAAAAAAAASTGG</sequence>
<dbReference type="Pfam" id="PF03467">
    <property type="entry name" value="Smg4_UPF3"/>
    <property type="match status" value="1"/>
</dbReference>
<feature type="region of interest" description="Disordered" evidence="6">
    <location>
        <begin position="365"/>
        <end position="536"/>
    </location>
</feature>
<evidence type="ECO:0000256" key="1">
    <source>
        <dbReference type="ARBA" id="ARBA00004123"/>
    </source>
</evidence>
<comment type="similarity">
    <text evidence="2">Belongs to the RENT3 family.</text>
</comment>
<feature type="compositionally biased region" description="Low complexity" evidence="6">
    <location>
        <begin position="654"/>
        <end position="676"/>
    </location>
</feature>
<name>A0ABQ0CH48_9HYPO</name>
<keyword evidence="5" id="KW-0694">RNA-binding</keyword>
<dbReference type="Pfam" id="PF00076">
    <property type="entry name" value="RRM_1"/>
    <property type="match status" value="1"/>
</dbReference>
<evidence type="ECO:0000313" key="8">
    <source>
        <dbReference type="EMBL" id="GAB0132751.1"/>
    </source>
</evidence>
<accession>A0ABQ0CH48</accession>
<dbReference type="InterPro" id="IPR005120">
    <property type="entry name" value="UPF3_dom"/>
</dbReference>
<feature type="compositionally biased region" description="Polar residues" evidence="6">
    <location>
        <begin position="522"/>
        <end position="536"/>
    </location>
</feature>
<feature type="compositionally biased region" description="Polar residues" evidence="6">
    <location>
        <begin position="15"/>
        <end position="30"/>
    </location>
</feature>
<dbReference type="PROSITE" id="PS50102">
    <property type="entry name" value="RRM"/>
    <property type="match status" value="1"/>
</dbReference>